<dbReference type="PANTHER" id="PTHR32063">
    <property type="match status" value="1"/>
</dbReference>
<dbReference type="SUPFAM" id="SSF82693">
    <property type="entry name" value="Multidrug efflux transporter AcrB pore domain, PN1, PN2, PC1 and PC2 subdomains"/>
    <property type="match status" value="3"/>
</dbReference>
<keyword evidence="1" id="KW-0472">Membrane</keyword>
<evidence type="ECO:0000313" key="2">
    <source>
        <dbReference type="EMBL" id="QQP88244.1"/>
    </source>
</evidence>
<keyword evidence="3" id="KW-1185">Reference proteome</keyword>
<feature type="transmembrane region" description="Helical" evidence="1">
    <location>
        <begin position="384"/>
        <end position="408"/>
    </location>
</feature>
<feature type="transmembrane region" description="Helical" evidence="1">
    <location>
        <begin position="978"/>
        <end position="1003"/>
    </location>
</feature>
<feature type="transmembrane region" description="Helical" evidence="1">
    <location>
        <begin position="850"/>
        <end position="870"/>
    </location>
</feature>
<feature type="transmembrane region" description="Helical" evidence="1">
    <location>
        <begin position="358"/>
        <end position="378"/>
    </location>
</feature>
<dbReference type="PANTHER" id="PTHR32063:SF14">
    <property type="entry name" value="BLL4319 PROTEIN"/>
    <property type="match status" value="1"/>
</dbReference>
<dbReference type="Proteomes" id="UP000595197">
    <property type="component" value="Chromosome"/>
</dbReference>
<dbReference type="InterPro" id="IPR027463">
    <property type="entry name" value="AcrB_DN_DC_subdom"/>
</dbReference>
<dbReference type="SUPFAM" id="SSF82714">
    <property type="entry name" value="Multidrug efflux transporter AcrB TolC docking domain, DN and DC subdomains"/>
    <property type="match status" value="2"/>
</dbReference>
<dbReference type="Pfam" id="PF00873">
    <property type="entry name" value="ACR_tran"/>
    <property type="match status" value="1"/>
</dbReference>
<sequence>MISDLSIKRPVLAIVLSALIVVIGIAALLRLPVRELPDVDTAVVTITTTYPGAAPEIIDTEIIEVIEGGISGVDGIRSIRSSSRLGRGRIVVEFVTTRDIDQAANDVRDAVGRVSIDLPEEADAPEIVKTDSDAQPIMRIAITSDRMTPADINDYASRFIVDRLSVLNGVAQVEIFGERRYAIRIWLNREALAARNLTVADVESALRRNNVELPAGELESVSRQFTIRTDTRLRSEEEFREIVVAQVGGFPIRLGDLAQVELGVEDDNSIVRSNGQAAVGLGVLRQSQANTIEVSNQVRAELEALRPTLPEGMSVMVSSDDAIFISQSIEEVVIALGLSVMLVIAVIFLFLHSARATIVPAVTIPVAVIGTLAFIYAFGFSINVLTLLALLLAIGLVVDDAIVVLENIQRRVEEGEHPLAAAFLGTRQVTFAVIATSLTLVSVFLPISTLEGQVGRLFAEFGIVMAAAVAISSFVALSLCAMLCSKLLRAEDKPGRIGRGLERAFDAMADGYRRLLCRALRMPLLVLAAAGAVSAGTVLLYDTLPRELTPTEDRGVFFIPVTAPEGSTAGYTDANIRRIEEVISPLRESGEADRVFAIVGFRNQPGRGFVVVGLTDWADRDRSQREIVNSIIPEIGGIPGVRAFPVNPAGLGQRGSSAPLQVVIGGQDYGVIQEWSDRIIARALENPGLQNVETDFEATRPQFNVLIDRRKADDLEIGIEQIGSTLQTMLASREVTDYVNRGRVYPVIIQARDSDRRTPADLKNIFVRSGTGGSLVPLNALVTLEELAAAPELLRYDRLPSITISASLADGYDLGSAIDYMDAIAAEELPPEGRLSYTGQSQQFLETSGGIAVTFGIALLIVFLVLAAQFESFVHPLIIMLTVPLGLAGALAALALGGLSLNIYSQVGMVLLIGLMAKNGILIVEFANQLRAEGKDVRQAITEGSALRFRPILMTVLSTVLGAVPLLLATGAGAESRVAIGTVIIGGLSVASVLTLFVTPVLYDLLARFTRPANSVAEELNRHLQGLRNRQPAE</sequence>
<dbReference type="Gene3D" id="1.20.1640.10">
    <property type="entry name" value="Multidrug efflux transporter AcrB transmembrane domain"/>
    <property type="match status" value="2"/>
</dbReference>
<keyword evidence="1" id="KW-0812">Transmembrane</keyword>
<feature type="transmembrane region" description="Helical" evidence="1">
    <location>
        <begin position="949"/>
        <end position="972"/>
    </location>
</feature>
<protein>
    <submittedName>
        <fullName evidence="2">Efflux RND transporter permease subunit</fullName>
    </submittedName>
</protein>
<dbReference type="EMBL" id="CP067420">
    <property type="protein sequence ID" value="QQP88244.1"/>
    <property type="molecule type" value="Genomic_DNA"/>
</dbReference>
<dbReference type="Gene3D" id="3.30.2090.10">
    <property type="entry name" value="Multidrug efflux transporter AcrB TolC docking domain, DN and DC subdomains"/>
    <property type="match status" value="2"/>
</dbReference>
<reference evidence="2" key="1">
    <citation type="submission" date="2021-02" db="EMBL/GenBank/DDBJ databases">
        <title>Skermanella TT6 skin isolate.</title>
        <authorList>
            <person name="Lee K."/>
            <person name="Ganzorig M."/>
        </authorList>
    </citation>
    <scope>NUCLEOTIDE SEQUENCE</scope>
    <source>
        <strain evidence="2">TT6</strain>
    </source>
</reference>
<feature type="transmembrane region" description="Helical" evidence="1">
    <location>
        <begin position="461"/>
        <end position="484"/>
    </location>
</feature>
<dbReference type="InterPro" id="IPR001036">
    <property type="entry name" value="Acrflvin-R"/>
</dbReference>
<feature type="transmembrane region" description="Helical" evidence="1">
    <location>
        <begin position="12"/>
        <end position="31"/>
    </location>
</feature>
<gene>
    <name evidence="2" type="ORF">IGS68_19610</name>
</gene>
<dbReference type="Gene3D" id="3.30.70.1320">
    <property type="entry name" value="Multidrug efflux transporter AcrB pore domain like"/>
    <property type="match status" value="1"/>
</dbReference>
<evidence type="ECO:0000256" key="1">
    <source>
        <dbReference type="SAM" id="Phobius"/>
    </source>
</evidence>
<feature type="transmembrane region" description="Helical" evidence="1">
    <location>
        <begin position="522"/>
        <end position="541"/>
    </location>
</feature>
<proteinExistence type="predicted"/>
<feature type="transmembrane region" description="Helical" evidence="1">
    <location>
        <begin position="903"/>
        <end position="928"/>
    </location>
</feature>
<dbReference type="Gene3D" id="3.30.70.1430">
    <property type="entry name" value="Multidrug efflux transporter AcrB pore domain"/>
    <property type="match status" value="2"/>
</dbReference>
<accession>A0ABX7B3N3</accession>
<feature type="transmembrane region" description="Helical" evidence="1">
    <location>
        <begin position="877"/>
        <end position="897"/>
    </location>
</feature>
<keyword evidence="1" id="KW-1133">Transmembrane helix</keyword>
<dbReference type="Gene3D" id="3.30.70.1440">
    <property type="entry name" value="Multidrug efflux transporter AcrB pore domain"/>
    <property type="match status" value="1"/>
</dbReference>
<organism evidence="2 3">
    <name type="scientific">Skermanella cutis</name>
    <dbReference type="NCBI Taxonomy" id="2775420"/>
    <lineage>
        <taxon>Bacteria</taxon>
        <taxon>Pseudomonadati</taxon>
        <taxon>Pseudomonadota</taxon>
        <taxon>Alphaproteobacteria</taxon>
        <taxon>Rhodospirillales</taxon>
        <taxon>Azospirillaceae</taxon>
        <taxon>Skermanella</taxon>
    </lineage>
</organism>
<dbReference type="PRINTS" id="PR00702">
    <property type="entry name" value="ACRIFLAVINRP"/>
</dbReference>
<feature type="transmembrane region" description="Helical" evidence="1">
    <location>
        <begin position="332"/>
        <end position="351"/>
    </location>
</feature>
<name>A0ABX7B3N3_9PROT</name>
<dbReference type="SUPFAM" id="SSF82866">
    <property type="entry name" value="Multidrug efflux transporter AcrB transmembrane domain"/>
    <property type="match status" value="2"/>
</dbReference>
<feature type="transmembrane region" description="Helical" evidence="1">
    <location>
        <begin position="429"/>
        <end position="449"/>
    </location>
</feature>
<dbReference type="RefSeq" id="WP_201072853.1">
    <property type="nucleotide sequence ID" value="NZ_CP067420.1"/>
</dbReference>
<evidence type="ECO:0000313" key="3">
    <source>
        <dbReference type="Proteomes" id="UP000595197"/>
    </source>
</evidence>